<evidence type="ECO:0000313" key="7">
    <source>
        <dbReference type="EMBL" id="NYD56624.1"/>
    </source>
</evidence>
<keyword evidence="4 5" id="KW-0472">Membrane</keyword>
<keyword evidence="2 5" id="KW-0812">Transmembrane</keyword>
<feature type="transmembrane region" description="Helical" evidence="5">
    <location>
        <begin position="222"/>
        <end position="242"/>
    </location>
</feature>
<feature type="transmembrane region" description="Helical" evidence="5">
    <location>
        <begin position="12"/>
        <end position="32"/>
    </location>
</feature>
<evidence type="ECO:0000256" key="3">
    <source>
        <dbReference type="ARBA" id="ARBA00022989"/>
    </source>
</evidence>
<keyword evidence="3 5" id="KW-1133">Transmembrane helix</keyword>
<dbReference type="EMBL" id="JACCBE010000001">
    <property type="protein sequence ID" value="NYD56624.1"/>
    <property type="molecule type" value="Genomic_DNA"/>
</dbReference>
<organism evidence="7 8">
    <name type="scientific">Nocardioides marinisabuli</name>
    <dbReference type="NCBI Taxonomy" id="419476"/>
    <lineage>
        <taxon>Bacteria</taxon>
        <taxon>Bacillati</taxon>
        <taxon>Actinomycetota</taxon>
        <taxon>Actinomycetes</taxon>
        <taxon>Propionibacteriales</taxon>
        <taxon>Nocardioidaceae</taxon>
        <taxon>Nocardioides</taxon>
    </lineage>
</organism>
<keyword evidence="8" id="KW-1185">Reference proteome</keyword>
<feature type="transmembrane region" description="Helical" evidence="5">
    <location>
        <begin position="85"/>
        <end position="104"/>
    </location>
</feature>
<dbReference type="Proteomes" id="UP000516957">
    <property type="component" value="Unassembled WGS sequence"/>
</dbReference>
<dbReference type="InterPro" id="IPR052185">
    <property type="entry name" value="IPC_Synthase-Related"/>
</dbReference>
<gene>
    <name evidence="7" type="ORF">BKA08_000862</name>
</gene>
<proteinExistence type="predicted"/>
<comment type="subcellular location">
    <subcellularLocation>
        <location evidence="1">Membrane</location>
        <topology evidence="1">Multi-pass membrane protein</topology>
    </subcellularLocation>
</comment>
<evidence type="ECO:0000256" key="2">
    <source>
        <dbReference type="ARBA" id="ARBA00022692"/>
    </source>
</evidence>
<accession>A0A7Y9EZ45</accession>
<evidence type="ECO:0000256" key="1">
    <source>
        <dbReference type="ARBA" id="ARBA00004141"/>
    </source>
</evidence>
<dbReference type="InterPro" id="IPR026841">
    <property type="entry name" value="Aur1/Ipt1"/>
</dbReference>
<evidence type="ECO:0000256" key="4">
    <source>
        <dbReference type="ARBA" id="ARBA00023136"/>
    </source>
</evidence>
<feature type="transmembrane region" description="Helical" evidence="5">
    <location>
        <begin position="116"/>
        <end position="134"/>
    </location>
</feature>
<dbReference type="PANTHER" id="PTHR31310">
    <property type="match status" value="1"/>
</dbReference>
<feature type="transmembrane region" description="Helical" evidence="5">
    <location>
        <begin position="167"/>
        <end position="186"/>
    </location>
</feature>
<dbReference type="PANTHER" id="PTHR31310:SF7">
    <property type="entry name" value="PA-PHOSPHATASE RELATED-FAMILY PROTEIN DDB_G0268928"/>
    <property type="match status" value="1"/>
</dbReference>
<dbReference type="GO" id="GO:0016020">
    <property type="term" value="C:membrane"/>
    <property type="evidence" value="ECO:0007669"/>
    <property type="project" value="UniProtKB-SubCell"/>
</dbReference>
<evidence type="ECO:0000256" key="5">
    <source>
        <dbReference type="SAM" id="Phobius"/>
    </source>
</evidence>
<feature type="domain" description="Inositolphosphotransferase Aur1/Ipt1" evidence="6">
    <location>
        <begin position="54"/>
        <end position="232"/>
    </location>
</feature>
<comment type="caution">
    <text evidence="7">The sequence shown here is derived from an EMBL/GenBank/DDBJ whole genome shotgun (WGS) entry which is preliminary data.</text>
</comment>
<feature type="transmembrane region" description="Helical" evidence="5">
    <location>
        <begin position="193"/>
        <end position="216"/>
    </location>
</feature>
<dbReference type="CDD" id="cd03386">
    <property type="entry name" value="PAP2_Aur1_like"/>
    <property type="match status" value="1"/>
</dbReference>
<evidence type="ECO:0000313" key="8">
    <source>
        <dbReference type="Proteomes" id="UP000516957"/>
    </source>
</evidence>
<protein>
    <recommendedName>
        <fullName evidence="6">Inositolphosphotransferase Aur1/Ipt1 domain-containing protein</fullName>
    </recommendedName>
</protein>
<name>A0A7Y9EZ45_9ACTN</name>
<dbReference type="AlphaFoldDB" id="A0A7Y9EZ45"/>
<reference evidence="7 8" key="1">
    <citation type="submission" date="2020-07" db="EMBL/GenBank/DDBJ databases">
        <title>Sequencing the genomes of 1000 actinobacteria strains.</title>
        <authorList>
            <person name="Klenk H.-P."/>
        </authorList>
    </citation>
    <scope>NUCLEOTIDE SEQUENCE [LARGE SCALE GENOMIC DNA]</scope>
    <source>
        <strain evidence="7 8">DSM 18965</strain>
    </source>
</reference>
<evidence type="ECO:0000259" key="6">
    <source>
        <dbReference type="Pfam" id="PF14378"/>
    </source>
</evidence>
<dbReference type="RefSeq" id="WP_179614500.1">
    <property type="nucleotide sequence ID" value="NZ_CP059163.1"/>
</dbReference>
<sequence length="259" mass="27502">MSHHPTTARRRLGLLARLAVEAAVVGVLFVLYNLGRVSLEGQEHTARSNADLVRRVEGVLGLPSEAQLQGALLGVPDLLVAANHYYVGLHFPVMVVFLVWGFLARPRAEYAWARNLLATLTFLGLVLHVAFPLAPPRMFPEWGFVDTMAVWGPSAYDGASAAVANQYAAMPSLHIGWALLIALVLVRTGPRPLAAVAVLHAAVTVLVVVVTANHWWLDGLVAALLLGAAAWLLPGPGVSALARLGASPSVRVAAQDVHA</sequence>
<dbReference type="Pfam" id="PF14378">
    <property type="entry name" value="PAP2_3"/>
    <property type="match status" value="1"/>
</dbReference>